<sequence>MGKITECTPFQASVWENGLVKNFKTLKVGSFASFKKHSVDVKIKYPIVGICRWFNDGSIVCKTDLTKGKFSNAFYDELLATSISE</sequence>
<evidence type="ECO:0000313" key="1">
    <source>
        <dbReference type="EMBL" id="MPM91332.1"/>
    </source>
</evidence>
<name>A0A645DS94_9ZZZZ</name>
<protein>
    <submittedName>
        <fullName evidence="1">Uncharacterized protein</fullName>
    </submittedName>
</protein>
<dbReference type="AlphaFoldDB" id="A0A645DS94"/>
<accession>A0A645DS94</accession>
<proteinExistence type="predicted"/>
<reference evidence="1" key="1">
    <citation type="submission" date="2019-08" db="EMBL/GenBank/DDBJ databases">
        <authorList>
            <person name="Kucharzyk K."/>
            <person name="Murdoch R.W."/>
            <person name="Higgins S."/>
            <person name="Loffler F."/>
        </authorList>
    </citation>
    <scope>NUCLEOTIDE SEQUENCE</scope>
</reference>
<gene>
    <name evidence="1" type="ORF">SDC9_138460</name>
</gene>
<comment type="caution">
    <text evidence="1">The sequence shown here is derived from an EMBL/GenBank/DDBJ whole genome shotgun (WGS) entry which is preliminary data.</text>
</comment>
<dbReference type="EMBL" id="VSSQ01038402">
    <property type="protein sequence ID" value="MPM91332.1"/>
    <property type="molecule type" value="Genomic_DNA"/>
</dbReference>
<organism evidence="1">
    <name type="scientific">bioreactor metagenome</name>
    <dbReference type="NCBI Taxonomy" id="1076179"/>
    <lineage>
        <taxon>unclassified sequences</taxon>
        <taxon>metagenomes</taxon>
        <taxon>ecological metagenomes</taxon>
    </lineage>
</organism>